<dbReference type="PANTHER" id="PTHR23069:SF4">
    <property type="entry name" value="ATPASE FAMILY AAA DOMAIN-CONTAINING PROTEIN 2"/>
    <property type="match status" value="1"/>
</dbReference>
<dbReference type="GO" id="GO:0006337">
    <property type="term" value="P:nucleosome disassembly"/>
    <property type="evidence" value="ECO:0007669"/>
    <property type="project" value="TreeGrafter"/>
</dbReference>
<evidence type="ECO:0000313" key="9">
    <source>
        <dbReference type="Proteomes" id="UP000694565"/>
    </source>
</evidence>
<dbReference type="PROSITE" id="PS50014">
    <property type="entry name" value="BROMODOMAIN_2"/>
    <property type="match status" value="1"/>
</dbReference>
<dbReference type="Gene3D" id="1.20.920.10">
    <property type="entry name" value="Bromodomain-like"/>
    <property type="match status" value="1"/>
</dbReference>
<dbReference type="GO" id="GO:0016887">
    <property type="term" value="F:ATP hydrolysis activity"/>
    <property type="evidence" value="ECO:0007669"/>
    <property type="project" value="TreeGrafter"/>
</dbReference>
<dbReference type="PANTHER" id="PTHR23069">
    <property type="entry name" value="AAA DOMAIN-CONTAINING"/>
    <property type="match status" value="1"/>
</dbReference>
<dbReference type="SMART" id="SM00297">
    <property type="entry name" value="BROMO"/>
    <property type="match status" value="1"/>
</dbReference>
<dbReference type="InterPro" id="IPR045199">
    <property type="entry name" value="ATAD2-like"/>
</dbReference>
<dbReference type="InterPro" id="IPR036427">
    <property type="entry name" value="Bromodomain-like_sf"/>
</dbReference>
<evidence type="ECO:0000259" key="7">
    <source>
        <dbReference type="PROSITE" id="PS50014"/>
    </source>
</evidence>
<feature type="domain" description="Bromo" evidence="7">
    <location>
        <begin position="309"/>
        <end position="371"/>
    </location>
</feature>
<evidence type="ECO:0000256" key="6">
    <source>
        <dbReference type="SAM" id="MobiDB-lite"/>
    </source>
</evidence>
<dbReference type="Proteomes" id="UP000694565">
    <property type="component" value="Unplaced"/>
</dbReference>
<dbReference type="GO" id="GO:0045815">
    <property type="term" value="P:transcription initiation-coupled chromatin remodeling"/>
    <property type="evidence" value="ECO:0007669"/>
    <property type="project" value="TreeGrafter"/>
</dbReference>
<dbReference type="GO" id="GO:0005524">
    <property type="term" value="F:ATP binding"/>
    <property type="evidence" value="ECO:0007669"/>
    <property type="project" value="UniProtKB-KW"/>
</dbReference>
<dbReference type="AlphaFoldDB" id="A0A8C2ZT45"/>
<protein>
    <recommendedName>
        <fullName evidence="7">Bromo domain-containing protein</fullName>
    </recommendedName>
</protein>
<evidence type="ECO:0000313" key="8">
    <source>
        <dbReference type="Ensembl" id="ENSCLMP00005031572.1"/>
    </source>
</evidence>
<accession>A0A8C2ZT45</accession>
<keyword evidence="3" id="KW-0067">ATP-binding</keyword>
<evidence type="ECO:0000256" key="1">
    <source>
        <dbReference type="ARBA" id="ARBA00006914"/>
    </source>
</evidence>
<dbReference type="GO" id="GO:0042393">
    <property type="term" value="F:histone binding"/>
    <property type="evidence" value="ECO:0007669"/>
    <property type="project" value="TreeGrafter"/>
</dbReference>
<dbReference type="GeneTree" id="ENSGT00550000074694"/>
<evidence type="ECO:0000256" key="4">
    <source>
        <dbReference type="ARBA" id="ARBA00023117"/>
    </source>
</evidence>
<name>A0A8C2ZT45_CYCLU</name>
<dbReference type="GO" id="GO:0003682">
    <property type="term" value="F:chromatin binding"/>
    <property type="evidence" value="ECO:0007669"/>
    <property type="project" value="TreeGrafter"/>
</dbReference>
<dbReference type="InterPro" id="IPR027417">
    <property type="entry name" value="P-loop_NTPase"/>
</dbReference>
<evidence type="ECO:0000256" key="3">
    <source>
        <dbReference type="ARBA" id="ARBA00022840"/>
    </source>
</evidence>
<dbReference type="InterPro" id="IPR018359">
    <property type="entry name" value="Bromodomain_CS"/>
</dbReference>
<evidence type="ECO:0000256" key="2">
    <source>
        <dbReference type="ARBA" id="ARBA00022741"/>
    </source>
</evidence>
<feature type="region of interest" description="Disordered" evidence="6">
    <location>
        <begin position="46"/>
        <end position="69"/>
    </location>
</feature>
<keyword evidence="4 5" id="KW-0103">Bromodomain</keyword>
<reference evidence="8" key="1">
    <citation type="submission" date="2025-08" db="UniProtKB">
        <authorList>
            <consortium name="Ensembl"/>
        </authorList>
    </citation>
    <scope>IDENTIFICATION</scope>
</reference>
<dbReference type="GO" id="GO:0005634">
    <property type="term" value="C:nucleus"/>
    <property type="evidence" value="ECO:0007669"/>
    <property type="project" value="TreeGrafter"/>
</dbReference>
<comment type="similarity">
    <text evidence="1">Belongs to the AAA ATPase family.</text>
</comment>
<evidence type="ECO:0000256" key="5">
    <source>
        <dbReference type="PROSITE-ProRule" id="PRU00035"/>
    </source>
</evidence>
<sequence>MKKMLPASDRRDPGPAEALHPVVRPLLGGALHRALEALQRLFPHAEQGRKRKRAPGESELPGDAPDDCLEKHGPAVSMSLFCKFSGAANRPTSCRPRMLLAGRPGHTSHLAPALLHALERFTVHNLDTPALFSVSNTSPEEACLQVFRAAWRAPPSVLYLPHIQQWWDSVGSSVRTSFLGLLGSVPTLSPVLLLATCSVPYDQLDPEVCIQSLFREECGEVHAVGVPTRQERDDFLRDLILNQAAEAPPSTRRAQTQGMEVLPLAAPRQLTEQERLRLEEQEDKVLQALRLYLRHLTDRLVTDRRFQVFKRPVDTTEVMDYLQVIRSPMDLSTLQANVDANRYSTLAEFVLDADLIWRNALSYNPNINPMDRRIRQRAHALNDTMHFFIRDELSEDFERKCEDIKASRVRRGEAPRNTDSTSSTRTLRTLRTLRTQITMTIFIFIHQEQGKRLISSARPSDWKQSGCIEVYASCVKAAFSLLTTRGRLLWLYRSLCFMC</sequence>
<dbReference type="InterPro" id="IPR001487">
    <property type="entry name" value="Bromodomain"/>
</dbReference>
<proteinExistence type="inferred from homology"/>
<dbReference type="SUPFAM" id="SSF52540">
    <property type="entry name" value="P-loop containing nucleoside triphosphate hydrolases"/>
    <property type="match status" value="1"/>
</dbReference>
<dbReference type="SUPFAM" id="SSF47370">
    <property type="entry name" value="Bromodomain"/>
    <property type="match status" value="1"/>
</dbReference>
<keyword evidence="2" id="KW-0547">Nucleotide-binding</keyword>
<dbReference type="PRINTS" id="PR00503">
    <property type="entry name" value="BROMODOMAIN"/>
</dbReference>
<keyword evidence="9" id="KW-1185">Reference proteome</keyword>
<organism evidence="8 9">
    <name type="scientific">Cyclopterus lumpus</name>
    <name type="common">Lumpsucker</name>
    <dbReference type="NCBI Taxonomy" id="8103"/>
    <lineage>
        <taxon>Eukaryota</taxon>
        <taxon>Metazoa</taxon>
        <taxon>Chordata</taxon>
        <taxon>Craniata</taxon>
        <taxon>Vertebrata</taxon>
        <taxon>Euteleostomi</taxon>
        <taxon>Actinopterygii</taxon>
        <taxon>Neopterygii</taxon>
        <taxon>Teleostei</taxon>
        <taxon>Neoteleostei</taxon>
        <taxon>Acanthomorphata</taxon>
        <taxon>Eupercaria</taxon>
        <taxon>Perciformes</taxon>
        <taxon>Cottioidei</taxon>
        <taxon>Cottales</taxon>
        <taxon>Cyclopteridae</taxon>
        <taxon>Cyclopterus</taxon>
    </lineage>
</organism>
<dbReference type="GO" id="GO:0006334">
    <property type="term" value="P:nucleosome assembly"/>
    <property type="evidence" value="ECO:0007669"/>
    <property type="project" value="TreeGrafter"/>
</dbReference>
<dbReference type="Pfam" id="PF00439">
    <property type="entry name" value="Bromodomain"/>
    <property type="match status" value="1"/>
</dbReference>
<reference evidence="8" key="2">
    <citation type="submission" date="2025-09" db="UniProtKB">
        <authorList>
            <consortium name="Ensembl"/>
        </authorList>
    </citation>
    <scope>IDENTIFICATION</scope>
</reference>
<dbReference type="PROSITE" id="PS00633">
    <property type="entry name" value="BROMODOMAIN_1"/>
    <property type="match status" value="1"/>
</dbReference>
<dbReference type="Ensembl" id="ENSCLMT00005032934.1">
    <property type="protein sequence ID" value="ENSCLMP00005031572.1"/>
    <property type="gene ID" value="ENSCLMG00005015248.1"/>
</dbReference>